<gene>
    <name evidence="1" type="ORF">GFC30_2787</name>
</gene>
<keyword evidence="2" id="KW-1185">Reference proteome</keyword>
<protein>
    <submittedName>
        <fullName evidence="1">Uncharacterized protein</fullName>
    </submittedName>
</protein>
<dbReference type="Proteomes" id="UP000076865">
    <property type="component" value="Chromosome"/>
</dbReference>
<dbReference type="AlphaFoldDB" id="A0A167TL44"/>
<dbReference type="EMBL" id="CP015438">
    <property type="protein sequence ID" value="ANB61290.1"/>
    <property type="molecule type" value="Genomic_DNA"/>
</dbReference>
<proteinExistence type="predicted"/>
<dbReference type="RefSeq" id="WP_274520082.1">
    <property type="nucleotide sequence ID" value="NZ_CP015438.1"/>
</dbReference>
<evidence type="ECO:0000313" key="2">
    <source>
        <dbReference type="Proteomes" id="UP000076865"/>
    </source>
</evidence>
<organism evidence="1 2">
    <name type="scientific">Anoxybacteroides amylolyticum</name>
    <dbReference type="NCBI Taxonomy" id="294699"/>
    <lineage>
        <taxon>Bacteria</taxon>
        <taxon>Bacillati</taxon>
        <taxon>Bacillota</taxon>
        <taxon>Bacilli</taxon>
        <taxon>Bacillales</taxon>
        <taxon>Anoxybacillaceae</taxon>
        <taxon>Anoxybacteroides</taxon>
    </lineage>
</organism>
<accession>A0A167TL44</accession>
<dbReference type="PATRIC" id="fig|294699.3.peg.2870"/>
<name>A0A167TL44_9BACL</name>
<dbReference type="KEGG" id="aamy:GFC30_2787"/>
<reference evidence="1 2" key="1">
    <citation type="journal article" date="2006" name="Syst. Appl. Microbiol.">
        <title>Anoxybacillus amylolyticus sp. nov., a thermophilic amylase producing bacterium isolated from Mount Rittmann (Antarctica).</title>
        <authorList>
            <person name="Poli A."/>
            <person name="Esposito E."/>
            <person name="Lama L."/>
            <person name="Orlando P."/>
            <person name="Nicolaus G."/>
            <person name="de Appolonia F."/>
            <person name="Gambacorta A."/>
            <person name="Nicolaus B."/>
        </authorList>
    </citation>
    <scope>NUCLEOTIDE SEQUENCE [LARGE SCALE GENOMIC DNA]</scope>
    <source>
        <strain evidence="1 2">DSM 15939</strain>
    </source>
</reference>
<evidence type="ECO:0000313" key="1">
    <source>
        <dbReference type="EMBL" id="ANB61290.1"/>
    </source>
</evidence>
<sequence>MVKQAQGTLEVRRLLKQAKYFKQLADQMDGHPRLEVIRRLEE</sequence>